<dbReference type="Pfam" id="PF13276">
    <property type="entry name" value="HTH_21"/>
    <property type="match status" value="1"/>
</dbReference>
<evidence type="ECO:0000256" key="1">
    <source>
        <dbReference type="ARBA" id="ARBA00002286"/>
    </source>
</evidence>
<proteinExistence type="predicted"/>
<dbReference type="PANTHER" id="PTHR46889:SF4">
    <property type="entry name" value="TRANSPOSASE INSO FOR INSERTION SEQUENCE ELEMENT IS911B-RELATED"/>
    <property type="match status" value="1"/>
</dbReference>
<dbReference type="RefSeq" id="WP_083388507.1">
    <property type="nucleotide sequence ID" value="NZ_CP063356.2"/>
</dbReference>
<dbReference type="Pfam" id="PF00665">
    <property type="entry name" value="rve"/>
    <property type="match status" value="1"/>
</dbReference>
<dbReference type="SUPFAM" id="SSF53098">
    <property type="entry name" value="Ribonuclease H-like"/>
    <property type="match status" value="1"/>
</dbReference>
<name>A0A7S7LCF7_9BACI</name>
<dbReference type="InterPro" id="IPR048020">
    <property type="entry name" value="Transpos_IS3"/>
</dbReference>
<dbReference type="InterPro" id="IPR036397">
    <property type="entry name" value="RNaseH_sf"/>
</dbReference>
<dbReference type="InterPro" id="IPR050900">
    <property type="entry name" value="Transposase_IS3/IS150/IS904"/>
</dbReference>
<dbReference type="InterPro" id="IPR025948">
    <property type="entry name" value="HTH-like_dom"/>
</dbReference>
<evidence type="ECO:0000313" key="4">
    <source>
        <dbReference type="Proteomes" id="UP000180175"/>
    </source>
</evidence>
<dbReference type="Pfam" id="PF13333">
    <property type="entry name" value="rve_2"/>
    <property type="match status" value="1"/>
</dbReference>
<dbReference type="AlphaFoldDB" id="A0A7S7LCF7"/>
<dbReference type="NCBIfam" id="NF033516">
    <property type="entry name" value="transpos_IS3"/>
    <property type="match status" value="1"/>
</dbReference>
<dbReference type="GO" id="GO:0003676">
    <property type="term" value="F:nucleic acid binding"/>
    <property type="evidence" value="ECO:0007669"/>
    <property type="project" value="InterPro"/>
</dbReference>
<evidence type="ECO:0000259" key="2">
    <source>
        <dbReference type="PROSITE" id="PS50994"/>
    </source>
</evidence>
<organism evidence="3 4">
    <name type="scientific">Anaerobacillus isosaccharinicus</name>
    <dbReference type="NCBI Taxonomy" id="1532552"/>
    <lineage>
        <taxon>Bacteria</taxon>
        <taxon>Bacillati</taxon>
        <taxon>Bacillota</taxon>
        <taxon>Bacilli</taxon>
        <taxon>Bacillales</taxon>
        <taxon>Bacillaceae</taxon>
        <taxon>Anaerobacillus</taxon>
    </lineage>
</organism>
<reference evidence="3 4" key="1">
    <citation type="journal article" date="2017" name="Genome Announc.">
        <title>Draft Genome Sequences of Four Alkaliphilic Bacteria Belonging to the Anaerobacillus Genus.</title>
        <authorList>
            <person name="Bassil N.M."/>
            <person name="Lloyd J.R."/>
        </authorList>
    </citation>
    <scope>NUCLEOTIDE SEQUENCE [LARGE SCALE GENOMIC DNA]</scope>
    <source>
        <strain evidence="3 4">NB2006</strain>
    </source>
</reference>
<keyword evidence="4" id="KW-1185">Reference proteome</keyword>
<dbReference type="KEGG" id="aia:AWH56_005470"/>
<dbReference type="Proteomes" id="UP000180175">
    <property type="component" value="Chromosome"/>
</dbReference>
<dbReference type="EMBL" id="CP063356">
    <property type="protein sequence ID" value="QOY38498.1"/>
    <property type="molecule type" value="Genomic_DNA"/>
</dbReference>
<dbReference type="InterPro" id="IPR012337">
    <property type="entry name" value="RNaseH-like_sf"/>
</dbReference>
<gene>
    <name evidence="3" type="ORF">AWH56_005470</name>
</gene>
<dbReference type="PANTHER" id="PTHR46889">
    <property type="entry name" value="TRANSPOSASE INSF FOR INSERTION SEQUENCE IS3B-RELATED"/>
    <property type="match status" value="1"/>
</dbReference>
<protein>
    <submittedName>
        <fullName evidence="3">IS3 family transposase</fullName>
    </submittedName>
</protein>
<dbReference type="Gene3D" id="3.30.420.10">
    <property type="entry name" value="Ribonuclease H-like superfamily/Ribonuclease H"/>
    <property type="match status" value="1"/>
</dbReference>
<dbReference type="OrthoDB" id="9781005at2"/>
<comment type="function">
    <text evidence="1">Involved in the transposition of the insertion sequence.</text>
</comment>
<evidence type="ECO:0000313" key="3">
    <source>
        <dbReference type="EMBL" id="QOY38498.1"/>
    </source>
</evidence>
<reference evidence="3 4" key="2">
    <citation type="journal article" date="2019" name="Int. J. Syst. Evol. Microbiol.">
        <title>Anaerobacillus isosaccharinicus sp. nov., an alkaliphilic bacterium which degrades isosaccharinic acid.</title>
        <authorList>
            <person name="Bassil N.M."/>
            <person name="Lloyd J.R."/>
        </authorList>
    </citation>
    <scope>NUCLEOTIDE SEQUENCE [LARGE SCALE GENOMIC DNA]</scope>
    <source>
        <strain evidence="3 4">NB2006</strain>
    </source>
</reference>
<dbReference type="PROSITE" id="PS50994">
    <property type="entry name" value="INTEGRASE"/>
    <property type="match status" value="1"/>
</dbReference>
<dbReference type="InterPro" id="IPR001584">
    <property type="entry name" value="Integrase_cat-core"/>
</dbReference>
<accession>A0A7S7LCF7</accession>
<sequence length="294" mass="34723">MRFIFIEKHSSEFSVTKMCEVLEVSRSGFFKWRNHRPSQQELRKKEIQERITYHFYDNYERYGSPKITQLLWREKFTISERTVGIYMKDLGLRSCVSKKFKVKTTDSNHTNPIAPNILNQDFTVSTPNKVWVTDITYIPCREGKLYLAAILDLCTREIVGWRLKSYMDNDLVLEAIDSAYKLKQPGKGLIHHSDRGAQYTSKDYRGKLEEYTMIASMSRTGNCYDNACAESFFSLLKKELIQGRRFQTKEQAYNAIYEYIEFFYNRKRIHSSIGYMTPFQYAKKFTELSTKLKA</sequence>
<dbReference type="GO" id="GO:0015074">
    <property type="term" value="P:DNA integration"/>
    <property type="evidence" value="ECO:0007669"/>
    <property type="project" value="InterPro"/>
</dbReference>
<feature type="domain" description="Integrase catalytic" evidence="2">
    <location>
        <begin position="123"/>
        <end position="286"/>
    </location>
</feature>